<gene>
    <name evidence="2" type="ORF">CTKZ_16060</name>
</gene>
<protein>
    <recommendedName>
        <fullName evidence="4">DUF559 domain-containing protein</fullName>
    </recommendedName>
</protein>
<dbReference type="RefSeq" id="WP_124342561.1">
    <property type="nucleotide sequence ID" value="NZ_BHYL01000114.1"/>
</dbReference>
<evidence type="ECO:0008006" key="4">
    <source>
        <dbReference type="Google" id="ProtNLM"/>
    </source>
</evidence>
<dbReference type="Proteomes" id="UP000288246">
    <property type="component" value="Unassembled WGS sequence"/>
</dbReference>
<feature type="compositionally biased region" description="Basic and acidic residues" evidence="1">
    <location>
        <begin position="329"/>
        <end position="338"/>
    </location>
</feature>
<keyword evidence="3" id="KW-1185">Reference proteome</keyword>
<accession>A0A401UZK7</accession>
<proteinExistence type="predicted"/>
<sequence length="379" mass="40310">MPARSDVPLSLLTLARRQGGLVSAAQASLAGIGGSRRSRLVSSGRWSRRAWSVYDVEPGRRRSLDERRQESAWLGLLAFGPEAIAVGGAALVLHGVAGLPAVVRPEVALPGGRHLRDRDGITVRCFGDPLPFPVSRYGAGNVARLPWALAQAVPQLGARHAVAVLDDVLRRGLLPAHGLSDVRRLVERRRGAASVRDVWDLVDPRAESPLETFARVDCIAAGLPPDDLQVVVRSADGTFLGRADLGWRLRDGGWLLAEIDGRDVHEAPEALLRDRRRQNALLATGRVRLLRFTAADLGASRALVRTVAASLACDRRPGPGYRVVGVSGHEPRVDDHVGSGRTGDPAMRTASAAGPVTRTGSMGEPGQVGVIGRGGDDDD</sequence>
<organism evidence="2 3">
    <name type="scientific">Cellulomonas algicola</name>
    <dbReference type="NCBI Taxonomy" id="2071633"/>
    <lineage>
        <taxon>Bacteria</taxon>
        <taxon>Bacillati</taxon>
        <taxon>Actinomycetota</taxon>
        <taxon>Actinomycetes</taxon>
        <taxon>Micrococcales</taxon>
        <taxon>Cellulomonadaceae</taxon>
        <taxon>Cellulomonas</taxon>
    </lineage>
</organism>
<evidence type="ECO:0000256" key="1">
    <source>
        <dbReference type="SAM" id="MobiDB-lite"/>
    </source>
</evidence>
<reference evidence="2 3" key="1">
    <citation type="submission" date="2018-11" db="EMBL/GenBank/DDBJ databases">
        <title>Draft genome sequence of Cellulomonas takizawaensis strain TKZ-21.</title>
        <authorList>
            <person name="Yamamura H."/>
            <person name="Hayashi T."/>
            <person name="Hamada M."/>
            <person name="Serisawa Y."/>
            <person name="Matsuyama K."/>
            <person name="Nakagawa Y."/>
            <person name="Otoguro M."/>
            <person name="Yanagida F."/>
            <person name="Hayakawa M."/>
        </authorList>
    </citation>
    <scope>NUCLEOTIDE SEQUENCE [LARGE SCALE GENOMIC DNA]</scope>
    <source>
        <strain evidence="2 3">TKZ-21</strain>
    </source>
</reference>
<dbReference type="AlphaFoldDB" id="A0A401UZK7"/>
<dbReference type="EMBL" id="BHYL01000114">
    <property type="protein sequence ID" value="GCD20044.1"/>
    <property type="molecule type" value="Genomic_DNA"/>
</dbReference>
<evidence type="ECO:0000313" key="3">
    <source>
        <dbReference type="Proteomes" id="UP000288246"/>
    </source>
</evidence>
<name>A0A401UZK7_9CELL</name>
<evidence type="ECO:0000313" key="2">
    <source>
        <dbReference type="EMBL" id="GCD20044.1"/>
    </source>
</evidence>
<feature type="region of interest" description="Disordered" evidence="1">
    <location>
        <begin position="322"/>
        <end position="379"/>
    </location>
</feature>
<comment type="caution">
    <text evidence="2">The sequence shown here is derived from an EMBL/GenBank/DDBJ whole genome shotgun (WGS) entry which is preliminary data.</text>
</comment>